<evidence type="ECO:0000256" key="1">
    <source>
        <dbReference type="SAM" id="MobiDB-lite"/>
    </source>
</evidence>
<evidence type="ECO:0000313" key="2">
    <source>
        <dbReference type="EMBL" id="AYV85536.1"/>
    </source>
</evidence>
<proteinExistence type="predicted"/>
<dbReference type="EMBL" id="MK072457">
    <property type="protein sequence ID" value="AYV85536.1"/>
    <property type="molecule type" value="Genomic_DNA"/>
</dbReference>
<organism evidence="2">
    <name type="scientific">Satyrvirus sp</name>
    <dbReference type="NCBI Taxonomy" id="2487771"/>
    <lineage>
        <taxon>Viruses</taxon>
        <taxon>Varidnaviria</taxon>
        <taxon>Bamfordvirae</taxon>
        <taxon>Nucleocytoviricota</taxon>
        <taxon>Megaviricetes</taxon>
        <taxon>Imitervirales</taxon>
        <taxon>Mimiviridae</taxon>
        <taxon>Megamimivirinae</taxon>
    </lineage>
</organism>
<protein>
    <submittedName>
        <fullName evidence="2">Uncharacterized protein</fullName>
    </submittedName>
</protein>
<feature type="region of interest" description="Disordered" evidence="1">
    <location>
        <begin position="1"/>
        <end position="29"/>
    </location>
</feature>
<feature type="non-terminal residue" evidence="2">
    <location>
        <position position="29"/>
    </location>
</feature>
<reference evidence="2" key="1">
    <citation type="submission" date="2018-10" db="EMBL/GenBank/DDBJ databases">
        <title>Hidden diversity of soil giant viruses.</title>
        <authorList>
            <person name="Schulz F."/>
            <person name="Alteio L."/>
            <person name="Goudeau D."/>
            <person name="Ryan E.M."/>
            <person name="Malmstrom R.R."/>
            <person name="Blanchard J."/>
            <person name="Woyke T."/>
        </authorList>
    </citation>
    <scope>NUCLEOTIDE SEQUENCE</scope>
    <source>
        <strain evidence="2">SAV1</strain>
    </source>
</reference>
<feature type="compositionally biased region" description="Basic and acidic residues" evidence="1">
    <location>
        <begin position="19"/>
        <end position="29"/>
    </location>
</feature>
<accession>A0A3G5AE87</accession>
<name>A0A3G5AE87_9VIRU</name>
<gene>
    <name evidence="2" type="ORF">Satyrvirus21_20</name>
</gene>
<sequence length="29" mass="3276">MESVMNNVKDMTEESSDSSDNKVESKQIL</sequence>